<dbReference type="Proteomes" id="UP001219518">
    <property type="component" value="Unassembled WGS sequence"/>
</dbReference>
<name>A0AAE1LUZ0_9NEOP</name>
<dbReference type="AlphaFoldDB" id="A0AAE1LUZ0"/>
<reference evidence="1" key="1">
    <citation type="submission" date="2021-07" db="EMBL/GenBank/DDBJ databases">
        <authorList>
            <person name="Catto M.A."/>
            <person name="Jacobson A."/>
            <person name="Kennedy G."/>
            <person name="Labadie P."/>
            <person name="Hunt B.G."/>
            <person name="Srinivasan R."/>
        </authorList>
    </citation>
    <scope>NUCLEOTIDE SEQUENCE</scope>
    <source>
        <strain evidence="1">PL_HMW_Pooled</strain>
        <tissue evidence="1">Head</tissue>
    </source>
</reference>
<gene>
    <name evidence="1" type="ORF">KUF71_002660</name>
</gene>
<dbReference type="EMBL" id="JAHWGI010001439">
    <property type="protein sequence ID" value="KAK3932690.1"/>
    <property type="molecule type" value="Genomic_DNA"/>
</dbReference>
<organism evidence="1 2">
    <name type="scientific">Frankliniella fusca</name>
    <dbReference type="NCBI Taxonomy" id="407009"/>
    <lineage>
        <taxon>Eukaryota</taxon>
        <taxon>Metazoa</taxon>
        <taxon>Ecdysozoa</taxon>
        <taxon>Arthropoda</taxon>
        <taxon>Hexapoda</taxon>
        <taxon>Insecta</taxon>
        <taxon>Pterygota</taxon>
        <taxon>Neoptera</taxon>
        <taxon>Paraneoptera</taxon>
        <taxon>Thysanoptera</taxon>
        <taxon>Terebrantia</taxon>
        <taxon>Thripoidea</taxon>
        <taxon>Thripidae</taxon>
        <taxon>Frankliniella</taxon>
    </lineage>
</organism>
<evidence type="ECO:0000313" key="1">
    <source>
        <dbReference type="EMBL" id="KAK3932690.1"/>
    </source>
</evidence>
<proteinExistence type="predicted"/>
<keyword evidence="2" id="KW-1185">Reference proteome</keyword>
<protein>
    <submittedName>
        <fullName evidence="1">GDSL esterase/lipase ESM1</fullName>
    </submittedName>
</protein>
<comment type="caution">
    <text evidence="1">The sequence shown here is derived from an EMBL/GenBank/DDBJ whole genome shotgun (WGS) entry which is preliminary data.</text>
</comment>
<evidence type="ECO:0000313" key="2">
    <source>
        <dbReference type="Proteomes" id="UP001219518"/>
    </source>
</evidence>
<reference evidence="1" key="2">
    <citation type="journal article" date="2023" name="BMC Genomics">
        <title>Pest status, molecular evolution, and epigenetic factors derived from the genome assembly of Frankliniella fusca, a thysanopteran phytovirus vector.</title>
        <authorList>
            <person name="Catto M.A."/>
            <person name="Labadie P.E."/>
            <person name="Jacobson A.L."/>
            <person name="Kennedy G.G."/>
            <person name="Srinivasan R."/>
            <person name="Hunt B.G."/>
        </authorList>
    </citation>
    <scope>NUCLEOTIDE SEQUENCE</scope>
    <source>
        <strain evidence="1">PL_HMW_Pooled</strain>
    </source>
</reference>
<accession>A0AAE1LUZ0</accession>
<sequence>MSHAGVNVQLLCAADRTDYVVKEFSVYDARWDVSHTVIFAPPYPEHFLSADVTQQNAYVTNNIHGLRWNSGTVPYSECADTLRSLTAPYAFLCVKGEKKKNLLLHLIPDACVVDVGEIGCPKLEKLARLFVKSHCVEHSTFPLHTCAALNAKRVALCVTACLLGAHGNAVKCQERDSNPRIADLKSAALDHSAILTSLDTQCTEGLLSQDGDLGVICNRWKMVLSPGKFVEHFPVVKFIRS</sequence>